<sequence length="99" mass="11979">MLKHIFKKENLKKHRDNILCFYSNVQSISECPIHKLIEQEKKELVFNTLKQFTYEGKVKRSTVREIETIFKEVKELNELIRKGRIKRKNNEAETYICSY</sequence>
<protein>
    <submittedName>
        <fullName evidence="1">Uncharacterized protein</fullName>
    </submittedName>
</protein>
<name>A0A1S9UIP7_BACCE</name>
<proteinExistence type="predicted"/>
<dbReference type="EMBL" id="MUAL01000049">
    <property type="protein sequence ID" value="OOR22096.1"/>
    <property type="molecule type" value="Genomic_DNA"/>
</dbReference>
<comment type="caution">
    <text evidence="1">The sequence shown here is derived from an EMBL/GenBank/DDBJ whole genome shotgun (WGS) entry which is preliminary data.</text>
</comment>
<evidence type="ECO:0000313" key="2">
    <source>
        <dbReference type="Proteomes" id="UP000191124"/>
    </source>
</evidence>
<accession>A0A1S9UIP7</accession>
<dbReference type="AlphaFoldDB" id="A0A1S9UIP7"/>
<evidence type="ECO:0000313" key="1">
    <source>
        <dbReference type="EMBL" id="OOR22096.1"/>
    </source>
</evidence>
<dbReference type="Proteomes" id="UP000191124">
    <property type="component" value="Unassembled WGS sequence"/>
</dbReference>
<gene>
    <name evidence="1" type="ORF">BW892_20370</name>
</gene>
<organism evidence="1 2">
    <name type="scientific">Bacillus cereus</name>
    <dbReference type="NCBI Taxonomy" id="1396"/>
    <lineage>
        <taxon>Bacteria</taxon>
        <taxon>Bacillati</taxon>
        <taxon>Bacillota</taxon>
        <taxon>Bacilli</taxon>
        <taxon>Bacillales</taxon>
        <taxon>Bacillaceae</taxon>
        <taxon>Bacillus</taxon>
        <taxon>Bacillus cereus group</taxon>
    </lineage>
</organism>
<reference evidence="1 2" key="1">
    <citation type="submission" date="2017-01" db="EMBL/GenBank/DDBJ databases">
        <title>Bacillus cereus isolates.</title>
        <authorList>
            <person name="Beno S.M."/>
        </authorList>
    </citation>
    <scope>NUCLEOTIDE SEQUENCE [LARGE SCALE GENOMIC DNA]</scope>
    <source>
        <strain evidence="1 2">FSL M7-1219</strain>
    </source>
</reference>